<comment type="caution">
    <text evidence="4">The sequence shown here is derived from an EMBL/GenBank/DDBJ whole genome shotgun (WGS) entry which is preliminary data.</text>
</comment>
<evidence type="ECO:0000313" key="4">
    <source>
        <dbReference type="EMBL" id="PIR41703.1"/>
    </source>
</evidence>
<feature type="compositionally biased region" description="Basic and acidic residues" evidence="2">
    <location>
        <begin position="73"/>
        <end position="87"/>
    </location>
</feature>
<sequence>MAKRLYIGNLSYDTTDDSLRNAFAEVGPVSSATVMKDKMTGQSRGFAFVEMENDDDAPKAIEKWNGQDLDGRKIVVNEARPMTDRPPRSGGGRGYGGGGFGGGGRGYGGGGQRDY</sequence>
<gene>
    <name evidence="4" type="ORF">COV30_02275</name>
</gene>
<dbReference type="AlphaFoldDB" id="A0A2H0R5C4"/>
<feature type="compositionally biased region" description="Gly residues" evidence="2">
    <location>
        <begin position="89"/>
        <end position="115"/>
    </location>
</feature>
<dbReference type="PANTHER" id="PTHR48027">
    <property type="entry name" value="HETEROGENEOUS NUCLEAR RIBONUCLEOPROTEIN 87F-RELATED"/>
    <property type="match status" value="1"/>
</dbReference>
<evidence type="ECO:0000256" key="1">
    <source>
        <dbReference type="ARBA" id="ARBA00022884"/>
    </source>
</evidence>
<dbReference type="GO" id="GO:0003723">
    <property type="term" value="F:RNA binding"/>
    <property type="evidence" value="ECO:0007669"/>
    <property type="project" value="UniProtKB-KW"/>
</dbReference>
<dbReference type="SMART" id="SM00360">
    <property type="entry name" value="RRM"/>
    <property type="match status" value="1"/>
</dbReference>
<dbReference type="InterPro" id="IPR052462">
    <property type="entry name" value="SLIRP/GR-RBP-like"/>
</dbReference>
<dbReference type="CDD" id="cd21608">
    <property type="entry name" value="RRM2_NsCP33_like"/>
    <property type="match status" value="1"/>
</dbReference>
<organism evidence="4 5">
    <name type="scientific">Candidatus Yanofskybacteria bacterium CG10_big_fil_rev_8_21_14_0_10_37_15</name>
    <dbReference type="NCBI Taxonomy" id="1975097"/>
    <lineage>
        <taxon>Bacteria</taxon>
        <taxon>Candidatus Yanofskyibacteriota</taxon>
    </lineage>
</organism>
<dbReference type="InterPro" id="IPR000504">
    <property type="entry name" value="RRM_dom"/>
</dbReference>
<evidence type="ECO:0000313" key="5">
    <source>
        <dbReference type="Proteomes" id="UP000230208"/>
    </source>
</evidence>
<dbReference type="Proteomes" id="UP000230208">
    <property type="component" value="Unassembled WGS sequence"/>
</dbReference>
<dbReference type="InterPro" id="IPR012677">
    <property type="entry name" value="Nucleotide-bd_a/b_plait_sf"/>
</dbReference>
<evidence type="ECO:0000256" key="2">
    <source>
        <dbReference type="SAM" id="MobiDB-lite"/>
    </source>
</evidence>
<proteinExistence type="predicted"/>
<dbReference type="Pfam" id="PF00076">
    <property type="entry name" value="RRM_1"/>
    <property type="match status" value="1"/>
</dbReference>
<evidence type="ECO:0000259" key="3">
    <source>
        <dbReference type="PROSITE" id="PS50102"/>
    </source>
</evidence>
<dbReference type="PROSITE" id="PS50102">
    <property type="entry name" value="RRM"/>
    <property type="match status" value="1"/>
</dbReference>
<dbReference type="EMBL" id="PCXP01000025">
    <property type="protein sequence ID" value="PIR41703.1"/>
    <property type="molecule type" value="Genomic_DNA"/>
</dbReference>
<reference evidence="4 5" key="1">
    <citation type="submission" date="2017-09" db="EMBL/GenBank/DDBJ databases">
        <title>Depth-based differentiation of microbial function through sediment-hosted aquifers and enrichment of novel symbionts in the deep terrestrial subsurface.</title>
        <authorList>
            <person name="Probst A.J."/>
            <person name="Ladd B."/>
            <person name="Jarett J.K."/>
            <person name="Geller-Mcgrath D.E."/>
            <person name="Sieber C.M."/>
            <person name="Emerson J.B."/>
            <person name="Anantharaman K."/>
            <person name="Thomas B.C."/>
            <person name="Malmstrom R."/>
            <person name="Stieglmeier M."/>
            <person name="Klingl A."/>
            <person name="Woyke T."/>
            <person name="Ryan C.M."/>
            <person name="Banfield J.F."/>
        </authorList>
    </citation>
    <scope>NUCLEOTIDE SEQUENCE [LARGE SCALE GENOMIC DNA]</scope>
    <source>
        <strain evidence="4">CG10_big_fil_rev_8_21_14_0_10_37_15</strain>
    </source>
</reference>
<dbReference type="InterPro" id="IPR048289">
    <property type="entry name" value="RRM2_NsCP33-like"/>
</dbReference>
<dbReference type="SUPFAM" id="SSF54928">
    <property type="entry name" value="RNA-binding domain, RBD"/>
    <property type="match status" value="1"/>
</dbReference>
<dbReference type="Gene3D" id="3.30.70.330">
    <property type="match status" value="1"/>
</dbReference>
<feature type="region of interest" description="Disordered" evidence="2">
    <location>
        <begin position="73"/>
        <end position="115"/>
    </location>
</feature>
<keyword evidence="1" id="KW-0694">RNA-binding</keyword>
<dbReference type="InterPro" id="IPR035979">
    <property type="entry name" value="RBD_domain_sf"/>
</dbReference>
<name>A0A2H0R5C4_9BACT</name>
<protein>
    <submittedName>
        <fullName evidence="4">RNA-binding protein</fullName>
    </submittedName>
</protein>
<accession>A0A2H0R5C4</accession>
<feature type="domain" description="RRM" evidence="3">
    <location>
        <begin position="3"/>
        <end position="81"/>
    </location>
</feature>